<organism evidence="2 3">
    <name type="scientific">Hymenobacter mucosus</name>
    <dbReference type="NCBI Taxonomy" id="1411120"/>
    <lineage>
        <taxon>Bacteria</taxon>
        <taxon>Pseudomonadati</taxon>
        <taxon>Bacteroidota</taxon>
        <taxon>Cytophagia</taxon>
        <taxon>Cytophagales</taxon>
        <taxon>Hymenobacteraceae</taxon>
        <taxon>Hymenobacter</taxon>
    </lineage>
</organism>
<evidence type="ECO:0000313" key="2">
    <source>
        <dbReference type="EMBL" id="SNR88610.1"/>
    </source>
</evidence>
<reference evidence="3" key="1">
    <citation type="submission" date="2017-06" db="EMBL/GenBank/DDBJ databases">
        <authorList>
            <person name="Varghese N."/>
            <person name="Submissions S."/>
        </authorList>
    </citation>
    <scope>NUCLEOTIDE SEQUENCE [LARGE SCALE GENOMIC DNA]</scope>
    <source>
        <strain evidence="3">DSM 28041</strain>
    </source>
</reference>
<protein>
    <recommendedName>
        <fullName evidence="4">DUF1120 domain-containing protein</fullName>
    </recommendedName>
</protein>
<name>A0A238ZZ69_9BACT</name>
<dbReference type="Proteomes" id="UP000198310">
    <property type="component" value="Unassembled WGS sequence"/>
</dbReference>
<evidence type="ECO:0008006" key="4">
    <source>
        <dbReference type="Google" id="ProtNLM"/>
    </source>
</evidence>
<dbReference type="AlphaFoldDB" id="A0A238ZZ69"/>
<keyword evidence="1" id="KW-0732">Signal</keyword>
<accession>A0A238ZZ69</accession>
<sequence>MKKFLLLPLLLSWTTTAFAQTTDCATLTKENATLKDKVAAYEARLGIGVGGATVADGDDALKFAFVTCKVSKATHKGTLVVQASNSGEPVLLVLSGAGATNLASTHSTLVVDEQGQAYKSDDLSPLVGGKADGANVIPTKAPVNCTIYLMGVPTSITRLNSATLAFSKTGSDKERKLLKTTVKNIPITWVP</sequence>
<gene>
    <name evidence="2" type="ORF">SAMN06269173_11086</name>
</gene>
<evidence type="ECO:0000313" key="3">
    <source>
        <dbReference type="Proteomes" id="UP000198310"/>
    </source>
</evidence>
<dbReference type="RefSeq" id="WP_089333761.1">
    <property type="nucleotide sequence ID" value="NZ_FZNS01000010.1"/>
</dbReference>
<feature type="signal peptide" evidence="1">
    <location>
        <begin position="1"/>
        <end position="19"/>
    </location>
</feature>
<feature type="chain" id="PRO_5013099582" description="DUF1120 domain-containing protein" evidence="1">
    <location>
        <begin position="20"/>
        <end position="191"/>
    </location>
</feature>
<dbReference type="EMBL" id="FZNS01000010">
    <property type="protein sequence ID" value="SNR88610.1"/>
    <property type="molecule type" value="Genomic_DNA"/>
</dbReference>
<keyword evidence="3" id="KW-1185">Reference proteome</keyword>
<proteinExistence type="predicted"/>
<evidence type="ECO:0000256" key="1">
    <source>
        <dbReference type="SAM" id="SignalP"/>
    </source>
</evidence>